<name>A0A1X2GES3_9FUNG</name>
<reference evidence="1 2" key="1">
    <citation type="submission" date="2016-07" db="EMBL/GenBank/DDBJ databases">
        <title>Pervasive Adenine N6-methylation of Active Genes in Fungi.</title>
        <authorList>
            <consortium name="DOE Joint Genome Institute"/>
            <person name="Mondo S.J."/>
            <person name="Dannebaum R.O."/>
            <person name="Kuo R.C."/>
            <person name="Labutti K."/>
            <person name="Haridas S."/>
            <person name="Kuo A."/>
            <person name="Salamov A."/>
            <person name="Ahrendt S.R."/>
            <person name="Lipzen A."/>
            <person name="Sullivan W."/>
            <person name="Andreopoulos W.B."/>
            <person name="Clum A."/>
            <person name="Lindquist E."/>
            <person name="Daum C."/>
            <person name="Ramamoorthy G.K."/>
            <person name="Gryganskyi A."/>
            <person name="Culley D."/>
            <person name="Magnuson J.K."/>
            <person name="James T.Y."/>
            <person name="O'Malley M.A."/>
            <person name="Stajich J.E."/>
            <person name="Spatafora J.W."/>
            <person name="Visel A."/>
            <person name="Grigoriev I.V."/>
        </authorList>
    </citation>
    <scope>NUCLEOTIDE SEQUENCE [LARGE SCALE GENOMIC DNA]</scope>
    <source>
        <strain evidence="1 2">NRRL 3301</strain>
    </source>
</reference>
<dbReference type="Proteomes" id="UP000242146">
    <property type="component" value="Unassembled WGS sequence"/>
</dbReference>
<accession>A0A1X2GES3</accession>
<evidence type="ECO:0000313" key="1">
    <source>
        <dbReference type="EMBL" id="ORX52035.1"/>
    </source>
</evidence>
<dbReference type="EMBL" id="MCGT01000019">
    <property type="protein sequence ID" value="ORX52035.1"/>
    <property type="molecule type" value="Genomic_DNA"/>
</dbReference>
<evidence type="ECO:0000313" key="2">
    <source>
        <dbReference type="Proteomes" id="UP000242146"/>
    </source>
</evidence>
<sequence>MSLISSTLISFQSTLDALQMGCFVTRQLESNSLKWSANITSSIIISLCSCKMKMAPLASPALSRHSKSTKR</sequence>
<comment type="caution">
    <text evidence="1">The sequence shown here is derived from an EMBL/GenBank/DDBJ whole genome shotgun (WGS) entry which is preliminary data.</text>
</comment>
<keyword evidence="2" id="KW-1185">Reference proteome</keyword>
<proteinExistence type="predicted"/>
<protein>
    <submittedName>
        <fullName evidence="1">Uncharacterized protein</fullName>
    </submittedName>
</protein>
<dbReference type="AlphaFoldDB" id="A0A1X2GES3"/>
<gene>
    <name evidence="1" type="ORF">DM01DRAFT_1066410</name>
</gene>
<organism evidence="1 2">
    <name type="scientific">Hesseltinella vesiculosa</name>
    <dbReference type="NCBI Taxonomy" id="101127"/>
    <lineage>
        <taxon>Eukaryota</taxon>
        <taxon>Fungi</taxon>
        <taxon>Fungi incertae sedis</taxon>
        <taxon>Mucoromycota</taxon>
        <taxon>Mucoromycotina</taxon>
        <taxon>Mucoromycetes</taxon>
        <taxon>Mucorales</taxon>
        <taxon>Cunninghamellaceae</taxon>
        <taxon>Hesseltinella</taxon>
    </lineage>
</organism>